<dbReference type="EC" id="6.1.1.23" evidence="7"/>
<dbReference type="NCBIfam" id="NF001750">
    <property type="entry name" value="PRK00476.1"/>
    <property type="match status" value="1"/>
</dbReference>
<keyword evidence="10" id="KW-1185">Reference proteome</keyword>
<dbReference type="CDD" id="cd00777">
    <property type="entry name" value="AspRS_core"/>
    <property type="match status" value="1"/>
</dbReference>
<feature type="region of interest" description="Aspartate" evidence="7">
    <location>
        <begin position="204"/>
        <end position="207"/>
    </location>
</feature>
<dbReference type="GO" id="GO:0005737">
    <property type="term" value="C:cytoplasm"/>
    <property type="evidence" value="ECO:0007669"/>
    <property type="project" value="UniProtKB-SubCell"/>
</dbReference>
<dbReference type="InterPro" id="IPR012340">
    <property type="entry name" value="NA-bd_OB-fold"/>
</dbReference>
<dbReference type="Gene3D" id="2.40.50.140">
    <property type="entry name" value="Nucleic acid-binding proteins"/>
    <property type="match status" value="1"/>
</dbReference>
<dbReference type="PANTHER" id="PTHR22594:SF5">
    <property type="entry name" value="ASPARTATE--TRNA LIGASE, MITOCHONDRIAL"/>
    <property type="match status" value="1"/>
</dbReference>
<dbReference type="InterPro" id="IPR002312">
    <property type="entry name" value="Asp/Asn-tRNA-synth_IIb"/>
</dbReference>
<feature type="binding site" evidence="7">
    <location>
        <position position="497"/>
    </location>
    <ligand>
        <name>ATP</name>
        <dbReference type="ChEBI" id="CHEBI:30616"/>
    </ligand>
</feature>
<evidence type="ECO:0000256" key="7">
    <source>
        <dbReference type="HAMAP-Rule" id="MF_00044"/>
    </source>
</evidence>
<dbReference type="SUPFAM" id="SSF50249">
    <property type="entry name" value="Nucleic acid-binding proteins"/>
    <property type="match status" value="1"/>
</dbReference>
<dbReference type="HAMAP" id="MF_00044">
    <property type="entry name" value="Asp_tRNA_synth_type1"/>
    <property type="match status" value="1"/>
</dbReference>
<dbReference type="PROSITE" id="PS50862">
    <property type="entry name" value="AA_TRNA_LIGASE_II"/>
    <property type="match status" value="1"/>
</dbReference>
<dbReference type="InterPro" id="IPR004524">
    <property type="entry name" value="Asp-tRNA-ligase_1"/>
</dbReference>
<dbReference type="EMBL" id="CP062983">
    <property type="protein sequence ID" value="QPC80758.1"/>
    <property type="molecule type" value="Genomic_DNA"/>
</dbReference>
<protein>
    <recommendedName>
        <fullName evidence="7">Aspartate--tRNA(Asp/Asn) ligase</fullName>
        <ecNumber evidence="7">6.1.1.23</ecNumber>
    </recommendedName>
    <alternativeName>
        <fullName evidence="7">Aspartyl-tRNA synthetase</fullName>
        <shortName evidence="7">AspRS</shortName>
    </alternativeName>
    <alternativeName>
        <fullName evidence="7">Non-discriminating aspartyl-tRNA synthetase</fullName>
        <shortName evidence="7">ND-AspRS</shortName>
    </alternativeName>
</protein>
<keyword evidence="3 7" id="KW-0547">Nucleotide-binding</keyword>
<dbReference type="GO" id="GO:0006422">
    <property type="term" value="P:aspartyl-tRNA aminoacylation"/>
    <property type="evidence" value="ECO:0007669"/>
    <property type="project" value="UniProtKB-UniRule"/>
</dbReference>
<organism evidence="9 10">
    <name type="scientific">Phototrophicus methaneseepsis</name>
    <dbReference type="NCBI Taxonomy" id="2710758"/>
    <lineage>
        <taxon>Bacteria</taxon>
        <taxon>Bacillati</taxon>
        <taxon>Chloroflexota</taxon>
        <taxon>Candidatus Thermofontia</taxon>
        <taxon>Phototrophicales</taxon>
        <taxon>Phototrophicaceae</taxon>
        <taxon>Phototrophicus</taxon>
    </lineage>
</organism>
<comment type="similarity">
    <text evidence="1 7">Belongs to the class-II aminoacyl-tRNA synthetase family. Type 1 subfamily.</text>
</comment>
<dbReference type="NCBIfam" id="TIGR00459">
    <property type="entry name" value="aspS_bact"/>
    <property type="match status" value="1"/>
</dbReference>
<gene>
    <name evidence="7 9" type="primary">aspS</name>
    <name evidence="9" type="ORF">G4Y79_13670</name>
</gene>
<evidence type="ECO:0000256" key="2">
    <source>
        <dbReference type="ARBA" id="ARBA00022598"/>
    </source>
</evidence>
<dbReference type="Gene3D" id="3.30.930.10">
    <property type="entry name" value="Bira Bifunctional Protein, Domain 2"/>
    <property type="match status" value="1"/>
</dbReference>
<evidence type="ECO:0000259" key="8">
    <source>
        <dbReference type="PROSITE" id="PS50862"/>
    </source>
</evidence>
<name>A0A7S8IDG1_9CHLR</name>
<keyword evidence="5 7" id="KW-0648">Protein biosynthesis</keyword>
<dbReference type="GO" id="GO:0050560">
    <property type="term" value="F:aspartate-tRNA(Asn) ligase activity"/>
    <property type="evidence" value="ECO:0007669"/>
    <property type="project" value="UniProtKB-EC"/>
</dbReference>
<comment type="subcellular location">
    <subcellularLocation>
        <location evidence="7">Cytoplasm</location>
    </subcellularLocation>
</comment>
<dbReference type="PANTHER" id="PTHR22594">
    <property type="entry name" value="ASPARTYL/LYSYL-TRNA SYNTHETASE"/>
    <property type="match status" value="1"/>
</dbReference>
<dbReference type="InterPro" id="IPR045864">
    <property type="entry name" value="aa-tRNA-synth_II/BPL/LPL"/>
</dbReference>
<feature type="binding site" evidence="7">
    <location>
        <begin position="549"/>
        <end position="552"/>
    </location>
    <ligand>
        <name>ATP</name>
        <dbReference type="ChEBI" id="CHEBI:30616"/>
    </ligand>
</feature>
<evidence type="ECO:0000256" key="1">
    <source>
        <dbReference type="ARBA" id="ARBA00006303"/>
    </source>
</evidence>
<dbReference type="AlphaFoldDB" id="A0A7S8IDG1"/>
<dbReference type="CDD" id="cd04317">
    <property type="entry name" value="EcAspRS_like_N"/>
    <property type="match status" value="1"/>
</dbReference>
<evidence type="ECO:0000256" key="5">
    <source>
        <dbReference type="ARBA" id="ARBA00022917"/>
    </source>
</evidence>
<feature type="binding site" evidence="7">
    <location>
        <position position="504"/>
    </location>
    <ligand>
        <name>L-aspartate</name>
        <dbReference type="ChEBI" id="CHEBI:29991"/>
    </ligand>
</feature>
<dbReference type="Gene3D" id="3.30.1360.30">
    <property type="entry name" value="GAD-like domain"/>
    <property type="match status" value="1"/>
</dbReference>
<dbReference type="Pfam" id="PF02938">
    <property type="entry name" value="GAD"/>
    <property type="match status" value="1"/>
</dbReference>
<dbReference type="InterPro" id="IPR004365">
    <property type="entry name" value="NA-bd_OB_tRNA"/>
</dbReference>
<feature type="binding site" evidence="7">
    <location>
        <position position="180"/>
    </location>
    <ligand>
        <name>L-aspartate</name>
        <dbReference type="ChEBI" id="CHEBI:29991"/>
    </ligand>
</feature>
<evidence type="ECO:0000313" key="9">
    <source>
        <dbReference type="EMBL" id="QPC80758.1"/>
    </source>
</evidence>
<dbReference type="InterPro" id="IPR047089">
    <property type="entry name" value="Asp-tRNA-ligase_1_N"/>
</dbReference>
<accession>A0A7S8IDG1</accession>
<keyword evidence="6 7" id="KW-0030">Aminoacyl-tRNA synthetase</keyword>
<comment type="subunit">
    <text evidence="7">Homodimer.</text>
</comment>
<dbReference type="SUPFAM" id="SSF55681">
    <property type="entry name" value="Class II aaRS and biotin synthetases"/>
    <property type="match status" value="1"/>
</dbReference>
<feature type="binding site" evidence="7">
    <location>
        <position position="235"/>
    </location>
    <ligand>
        <name>ATP</name>
        <dbReference type="ChEBI" id="CHEBI:30616"/>
    </ligand>
</feature>
<dbReference type="InterPro" id="IPR004115">
    <property type="entry name" value="GAD-like_sf"/>
</dbReference>
<evidence type="ECO:0000313" key="10">
    <source>
        <dbReference type="Proteomes" id="UP000594468"/>
    </source>
</evidence>
<evidence type="ECO:0000256" key="3">
    <source>
        <dbReference type="ARBA" id="ARBA00022741"/>
    </source>
</evidence>
<dbReference type="InterPro" id="IPR047090">
    <property type="entry name" value="AspRS_core"/>
</dbReference>
<comment type="catalytic activity">
    <reaction evidence="7">
        <text>tRNA(Asx) + L-aspartate + ATP = L-aspartyl-tRNA(Asx) + AMP + diphosphate</text>
        <dbReference type="Rhea" id="RHEA:18349"/>
        <dbReference type="Rhea" id="RHEA-COMP:9710"/>
        <dbReference type="Rhea" id="RHEA-COMP:9711"/>
        <dbReference type="ChEBI" id="CHEBI:29991"/>
        <dbReference type="ChEBI" id="CHEBI:30616"/>
        <dbReference type="ChEBI" id="CHEBI:33019"/>
        <dbReference type="ChEBI" id="CHEBI:78442"/>
        <dbReference type="ChEBI" id="CHEBI:78516"/>
        <dbReference type="ChEBI" id="CHEBI:456215"/>
        <dbReference type="EC" id="6.1.1.23"/>
    </reaction>
</comment>
<keyword evidence="2 7" id="KW-0436">Ligase</keyword>
<dbReference type="GO" id="GO:0004815">
    <property type="term" value="F:aspartate-tRNA ligase activity"/>
    <property type="evidence" value="ECO:0007669"/>
    <property type="project" value="UniProtKB-UniRule"/>
</dbReference>
<dbReference type="KEGG" id="pmet:G4Y79_13670"/>
<dbReference type="Pfam" id="PF00152">
    <property type="entry name" value="tRNA-synt_2"/>
    <property type="match status" value="1"/>
</dbReference>
<feature type="site" description="Important for tRNA non-discrimination" evidence="7">
    <location>
        <position position="83"/>
    </location>
</feature>
<feature type="binding site" evidence="7">
    <location>
        <position position="226"/>
    </location>
    <ligand>
        <name>L-aspartate</name>
        <dbReference type="ChEBI" id="CHEBI:29991"/>
    </ligand>
</feature>
<comment type="caution">
    <text evidence="7">Lacks conserved residue(s) required for the propagation of feature annotation.</text>
</comment>
<comment type="function">
    <text evidence="7">Aspartyl-tRNA synthetase with relaxed tRNA specificity since it is able to aspartylate not only its cognate tRNA(Asp) but also tRNA(Asn). Reaction proceeds in two steps: L-aspartate is first activated by ATP to form Asp-AMP and then transferred to the acceptor end of tRNA(Asp/Asn).</text>
</comment>
<dbReference type="GO" id="GO:0003676">
    <property type="term" value="F:nucleic acid binding"/>
    <property type="evidence" value="ECO:0007669"/>
    <property type="project" value="InterPro"/>
</dbReference>
<feature type="binding site" evidence="7">
    <location>
        <begin position="226"/>
        <end position="228"/>
    </location>
    <ligand>
        <name>ATP</name>
        <dbReference type="ChEBI" id="CHEBI:30616"/>
    </ligand>
</feature>
<dbReference type="Pfam" id="PF01336">
    <property type="entry name" value="tRNA_anti-codon"/>
    <property type="match status" value="1"/>
</dbReference>
<keyword evidence="7" id="KW-0963">Cytoplasm</keyword>
<dbReference type="InterPro" id="IPR004364">
    <property type="entry name" value="Aa-tRNA-synt_II"/>
</dbReference>
<dbReference type="Proteomes" id="UP000594468">
    <property type="component" value="Chromosome"/>
</dbReference>
<dbReference type="RefSeq" id="WP_195168833.1">
    <property type="nucleotide sequence ID" value="NZ_CP062983.1"/>
</dbReference>
<sequence length="607" mass="68559">MLKTRTCGELRPEDAGQEVVLAGWVNRRRDQGGLIFIDLRDRWGITQVVVDRDSAPEAHSTADQARNEFVLQVKGVVRTRPEGSENLDLPTGRIDVFANDIKILNVAKTPPFYINDDERLEREGLDESIRMKHRYLDLRRQKMQKNIVLRHRALKFIRDYLDKQSFVEVETPILFKTTPEGARDFLVPSRLQPGKFYALPQSPQQLKQMLMVAGFEKYFQIARCFRDEDLRGQRQPEFTQLDMELSFVEREDVMQLNEGLMTALVEAVAPDKTIMQKPFPRILYKDAMEQYGTDRPDIRYDLRAIDVTEIAGQSGFSVFVSNVKDGKPVKCIRAPKMAGDLSGTQLRKVAGELEDLAKKAGAKGLAYMALPNEEDGEVKGPIGKFFTVDQKLALFEAVGAEPGDLLLFVSDKREVCQAVTEALRPNLAEQLGLLDPNTLAFCWVIDFPMFLWDEEEKRWDPSQHMFTMPMPEDVDMLNTAPGEARGSQYDMVCNGHEVAGGSIRIHDREIQKQIFPLIGLDMDRAMQQFGHILEAFEYGVPPHGGIAWGIDRVVALLAGEPNIREVIAFPKTQTGADAMAGAPSDADEKQLADLFIKLDLPEDEDED</sequence>
<feature type="domain" description="Aminoacyl-transfer RNA synthetases class-II family profile" evidence="8">
    <location>
        <begin position="149"/>
        <end position="583"/>
    </location>
</feature>
<dbReference type="InterPro" id="IPR006195">
    <property type="entry name" value="aa-tRNA-synth_II"/>
</dbReference>
<keyword evidence="4 7" id="KW-0067">ATP-binding</keyword>
<dbReference type="SUPFAM" id="SSF55261">
    <property type="entry name" value="GAD domain-like"/>
    <property type="match status" value="1"/>
</dbReference>
<dbReference type="InterPro" id="IPR029351">
    <property type="entry name" value="GAD_dom"/>
</dbReference>
<proteinExistence type="inferred from homology"/>
<evidence type="ECO:0000256" key="6">
    <source>
        <dbReference type="ARBA" id="ARBA00023146"/>
    </source>
</evidence>
<dbReference type="GO" id="GO:0005524">
    <property type="term" value="F:ATP binding"/>
    <property type="evidence" value="ECO:0007669"/>
    <property type="project" value="UniProtKB-UniRule"/>
</dbReference>
<dbReference type="PRINTS" id="PR01042">
    <property type="entry name" value="TRNASYNTHASP"/>
</dbReference>
<evidence type="ECO:0000256" key="4">
    <source>
        <dbReference type="ARBA" id="ARBA00022840"/>
    </source>
</evidence>
<reference evidence="9 10" key="1">
    <citation type="submission" date="2020-02" db="EMBL/GenBank/DDBJ databases">
        <authorList>
            <person name="Zheng R.K."/>
            <person name="Sun C.M."/>
        </authorList>
    </citation>
    <scope>NUCLEOTIDE SEQUENCE [LARGE SCALE GENOMIC DNA]</scope>
    <source>
        <strain evidence="10">rifampicinis</strain>
    </source>
</reference>